<evidence type="ECO:0000256" key="7">
    <source>
        <dbReference type="ARBA" id="ARBA00023134"/>
    </source>
</evidence>
<evidence type="ECO:0000313" key="12">
    <source>
        <dbReference type="Proteomes" id="UP000265691"/>
    </source>
</evidence>
<dbReference type="Pfam" id="PF00709">
    <property type="entry name" value="Adenylsucc_synt"/>
    <property type="match status" value="1"/>
</dbReference>
<dbReference type="PANTHER" id="PTHR11846">
    <property type="entry name" value="ADENYLOSUCCINATE SYNTHETASE"/>
    <property type="match status" value="1"/>
</dbReference>
<feature type="binding site" evidence="8">
    <location>
        <begin position="43"/>
        <end position="45"/>
    </location>
    <ligand>
        <name>GTP</name>
        <dbReference type="ChEBI" id="CHEBI:37565"/>
    </ligand>
</feature>
<dbReference type="GO" id="GO:0044208">
    <property type="term" value="P:'de novo' AMP biosynthetic process"/>
    <property type="evidence" value="ECO:0007669"/>
    <property type="project" value="UniProtKB-UniRule"/>
</dbReference>
<dbReference type="CDD" id="cd03108">
    <property type="entry name" value="AdSS"/>
    <property type="match status" value="1"/>
</dbReference>
<dbReference type="NCBIfam" id="TIGR00184">
    <property type="entry name" value="purA"/>
    <property type="match status" value="1"/>
</dbReference>
<dbReference type="Gene3D" id="3.90.170.10">
    <property type="entry name" value="Adenylosuccinate Synthetase, subunit A, domain 3"/>
    <property type="match status" value="1"/>
</dbReference>
<dbReference type="FunFam" id="3.90.170.10:FF:000001">
    <property type="entry name" value="Adenylosuccinate synthetase"/>
    <property type="match status" value="1"/>
</dbReference>
<feature type="binding site" description="in other chain" evidence="8">
    <location>
        <begin position="16"/>
        <end position="19"/>
    </location>
    <ligand>
        <name>IMP</name>
        <dbReference type="ChEBI" id="CHEBI:58053"/>
        <note>ligand shared between dimeric partners</note>
    </ligand>
</feature>
<dbReference type="HAMAP" id="MF_00011">
    <property type="entry name" value="Adenylosucc_synth"/>
    <property type="match status" value="1"/>
</dbReference>
<comment type="cofactor">
    <cofactor evidence="8">
        <name>Mg(2+)</name>
        <dbReference type="ChEBI" id="CHEBI:18420"/>
    </cofactor>
    <text evidence="8">Binds 1 Mg(2+) ion per subunit.</text>
</comment>
<keyword evidence="4 8" id="KW-0547">Nucleotide-binding</keyword>
<feature type="binding site" evidence="8">
    <location>
        <begin position="333"/>
        <end position="335"/>
    </location>
    <ligand>
        <name>GTP</name>
        <dbReference type="ChEBI" id="CHEBI:37565"/>
    </ligand>
</feature>
<feature type="binding site" description="in other chain" evidence="8">
    <location>
        <position position="305"/>
    </location>
    <ligand>
        <name>IMP</name>
        <dbReference type="ChEBI" id="CHEBI:58053"/>
        <note>ligand shared between dimeric partners</note>
    </ligand>
</feature>
<evidence type="ECO:0000256" key="2">
    <source>
        <dbReference type="ARBA" id="ARBA00022598"/>
    </source>
</evidence>
<evidence type="ECO:0000256" key="3">
    <source>
        <dbReference type="ARBA" id="ARBA00022723"/>
    </source>
</evidence>
<feature type="binding site" description="in other chain" evidence="8">
    <location>
        <position position="226"/>
    </location>
    <ligand>
        <name>IMP</name>
        <dbReference type="ChEBI" id="CHEBI:58053"/>
        <note>ligand shared between dimeric partners</note>
    </ligand>
</feature>
<sequence length="429" mass="47541">MSNLNTFVVVGTQFGDEGKGKIIDVLSPTADYIVRFQGGNNAGHTVIVGEEKFILHLLPSGIINSKGKCVIGAGLVVDLKVLLQEIDALEKRGKKLDNLYLDERAHIIFPYHIAVDKAKEESLGSNKIGTTQRGIGPCYNDKISRNGIRIGDLLDPERFADKLAWNIKEKNDMLERYGWPERFEFDTLYNEYMELAKLITPRIIDGVAEVNQAVAQGKKVLFEGAQAIMLDIDFGTYPYVTSSSPTSGGVCVGTGVAPNKLNRIVGVMKAYTTRVGEGPFPTELNNELGEHIRKVGGEFGATTGRPRRTGWLDLVMGKYATLIDGLTDIVLTKIDVLTGLETIKVAVGYKIDGHVYSTYPGNLRKSKPVEVIYEELPGWTEDISKIKDYNDLPLNCRKYIEFVENNLGVRISMISVGPERTQNIYRAEF</sequence>
<feature type="active site" description="Proton acceptor" evidence="8">
    <location>
        <position position="16"/>
    </location>
</feature>
<keyword evidence="5 8" id="KW-0658">Purine biosynthesis</keyword>
<comment type="function">
    <text evidence="8">Plays an important role in the de novo pathway of purine nucleotide biosynthesis. Catalyzes the first committed step in the biosynthesis of AMP from IMP.</text>
</comment>
<dbReference type="EC" id="6.3.4.4" evidence="8 10"/>
<feature type="binding site" evidence="8">
    <location>
        <position position="307"/>
    </location>
    <ligand>
        <name>GTP</name>
        <dbReference type="ChEBI" id="CHEBI:37565"/>
    </ligand>
</feature>
<dbReference type="OrthoDB" id="9807553at2"/>
<accession>A0A3A1Y1F5</accession>
<dbReference type="GO" id="GO:0004019">
    <property type="term" value="F:adenylosuccinate synthase activity"/>
    <property type="evidence" value="ECO:0007669"/>
    <property type="project" value="UniProtKB-UniRule"/>
</dbReference>
<evidence type="ECO:0000313" key="11">
    <source>
        <dbReference type="EMBL" id="RIY31291.1"/>
    </source>
</evidence>
<organism evidence="11 12">
    <name type="scientific">Psittacicella hinzii</name>
    <dbReference type="NCBI Taxonomy" id="2028575"/>
    <lineage>
        <taxon>Bacteria</taxon>
        <taxon>Pseudomonadati</taxon>
        <taxon>Pseudomonadota</taxon>
        <taxon>Gammaproteobacteria</taxon>
        <taxon>Pasteurellales</taxon>
        <taxon>Psittacicellaceae</taxon>
        <taxon>Psittacicella</taxon>
    </lineage>
</organism>
<keyword evidence="3 8" id="KW-0479">Metal-binding</keyword>
<gene>
    <name evidence="8" type="primary">purA</name>
    <name evidence="11" type="ORF">CKF54_07000</name>
</gene>
<feature type="active site" description="Proton donor" evidence="8">
    <location>
        <position position="44"/>
    </location>
</feature>
<feature type="binding site" evidence="8">
    <location>
        <begin position="301"/>
        <end position="307"/>
    </location>
    <ligand>
        <name>substrate</name>
    </ligand>
</feature>
<dbReference type="InterPro" id="IPR042111">
    <property type="entry name" value="Adenylosuccinate_synth_dom3"/>
</dbReference>
<evidence type="ECO:0000256" key="10">
    <source>
        <dbReference type="RuleBase" id="RU000520"/>
    </source>
</evidence>
<comment type="caution">
    <text evidence="11">The sequence shown here is derived from an EMBL/GenBank/DDBJ whole genome shotgun (WGS) entry which is preliminary data.</text>
</comment>
<feature type="binding site" evidence="8">
    <location>
        <begin position="415"/>
        <end position="417"/>
    </location>
    <ligand>
        <name>GTP</name>
        <dbReference type="ChEBI" id="CHEBI:37565"/>
    </ligand>
</feature>
<dbReference type="PROSITE" id="PS01266">
    <property type="entry name" value="ADENYLOSUCCIN_SYN_1"/>
    <property type="match status" value="1"/>
</dbReference>
<keyword evidence="7 8" id="KW-0342">GTP-binding</keyword>
<name>A0A3A1Y1F5_9GAMM</name>
<dbReference type="GO" id="GO:0005525">
    <property type="term" value="F:GTP binding"/>
    <property type="evidence" value="ECO:0007669"/>
    <property type="project" value="UniProtKB-UniRule"/>
</dbReference>
<evidence type="ECO:0000256" key="6">
    <source>
        <dbReference type="ARBA" id="ARBA00022842"/>
    </source>
</evidence>
<dbReference type="GO" id="GO:0005737">
    <property type="term" value="C:cytoplasm"/>
    <property type="evidence" value="ECO:0007669"/>
    <property type="project" value="UniProtKB-SubCell"/>
</dbReference>
<proteinExistence type="inferred from homology"/>
<dbReference type="InterPro" id="IPR042109">
    <property type="entry name" value="Adenylosuccinate_synth_dom1"/>
</dbReference>
<feature type="binding site" description="in other chain" evidence="8">
    <location>
        <position position="241"/>
    </location>
    <ligand>
        <name>IMP</name>
        <dbReference type="ChEBI" id="CHEBI:58053"/>
        <note>ligand shared between dimeric partners</note>
    </ligand>
</feature>
<evidence type="ECO:0000256" key="4">
    <source>
        <dbReference type="ARBA" id="ARBA00022741"/>
    </source>
</evidence>
<feature type="binding site" evidence="8">
    <location>
        <position position="145"/>
    </location>
    <ligand>
        <name>IMP</name>
        <dbReference type="ChEBI" id="CHEBI:58053"/>
        <note>ligand shared between dimeric partners</note>
    </ligand>
</feature>
<dbReference type="NCBIfam" id="NF002223">
    <property type="entry name" value="PRK01117.1"/>
    <property type="match status" value="1"/>
</dbReference>
<comment type="subunit">
    <text evidence="1 8">Homodimer.</text>
</comment>
<dbReference type="GO" id="GO:0046040">
    <property type="term" value="P:IMP metabolic process"/>
    <property type="evidence" value="ECO:0007669"/>
    <property type="project" value="TreeGrafter"/>
</dbReference>
<keyword evidence="6 8" id="KW-0460">Magnesium</keyword>
<comment type="catalytic activity">
    <reaction evidence="8 10">
        <text>IMP + L-aspartate + GTP = N(6)-(1,2-dicarboxyethyl)-AMP + GDP + phosphate + 2 H(+)</text>
        <dbReference type="Rhea" id="RHEA:15753"/>
        <dbReference type="ChEBI" id="CHEBI:15378"/>
        <dbReference type="ChEBI" id="CHEBI:29991"/>
        <dbReference type="ChEBI" id="CHEBI:37565"/>
        <dbReference type="ChEBI" id="CHEBI:43474"/>
        <dbReference type="ChEBI" id="CHEBI:57567"/>
        <dbReference type="ChEBI" id="CHEBI:58053"/>
        <dbReference type="ChEBI" id="CHEBI:58189"/>
        <dbReference type="EC" id="6.3.4.4"/>
    </reaction>
</comment>
<dbReference type="Gene3D" id="1.10.300.10">
    <property type="entry name" value="Adenylosuccinate Synthetase, subunit A, domain 2"/>
    <property type="match status" value="1"/>
</dbReference>
<dbReference type="Proteomes" id="UP000265691">
    <property type="component" value="Unassembled WGS sequence"/>
</dbReference>
<reference evidence="11 12" key="1">
    <citation type="submission" date="2017-08" db="EMBL/GenBank/DDBJ databases">
        <title>Reclassification of Bisgaard taxon 37 and 44.</title>
        <authorList>
            <person name="Christensen H."/>
        </authorList>
    </citation>
    <scope>NUCLEOTIDE SEQUENCE [LARGE SCALE GENOMIC DNA]</scope>
    <source>
        <strain evidence="11 12">B96_3</strain>
    </source>
</reference>
<dbReference type="EMBL" id="NRHC01000104">
    <property type="protein sequence ID" value="RIY31291.1"/>
    <property type="molecule type" value="Genomic_DNA"/>
</dbReference>
<comment type="similarity">
    <text evidence="8 10">Belongs to the adenylosuccinate synthetase family.</text>
</comment>
<dbReference type="RefSeq" id="WP_119525642.1">
    <property type="nucleotide sequence ID" value="NZ_NRHC01000104.1"/>
</dbReference>
<dbReference type="InterPro" id="IPR018220">
    <property type="entry name" value="Adenylosuccin_syn_GTP-bd"/>
</dbReference>
<keyword evidence="2 8" id="KW-0436">Ligase</keyword>
<evidence type="ECO:0000256" key="5">
    <source>
        <dbReference type="ARBA" id="ARBA00022755"/>
    </source>
</evidence>
<dbReference type="SUPFAM" id="SSF52540">
    <property type="entry name" value="P-loop containing nucleoside triphosphate hydrolases"/>
    <property type="match status" value="1"/>
</dbReference>
<dbReference type="GO" id="GO:0000287">
    <property type="term" value="F:magnesium ion binding"/>
    <property type="evidence" value="ECO:0007669"/>
    <property type="project" value="UniProtKB-UniRule"/>
</dbReference>
<feature type="binding site" description="in other chain" evidence="8">
    <location>
        <begin position="41"/>
        <end position="44"/>
    </location>
    <ligand>
        <name>IMP</name>
        <dbReference type="ChEBI" id="CHEBI:58053"/>
        <note>ligand shared between dimeric partners</note>
    </ligand>
</feature>
<dbReference type="PROSITE" id="PS00513">
    <property type="entry name" value="ADENYLOSUCCIN_SYN_2"/>
    <property type="match status" value="1"/>
</dbReference>
<comment type="subcellular location">
    <subcellularLocation>
        <location evidence="8">Cytoplasm</location>
    </subcellularLocation>
</comment>
<dbReference type="PANTHER" id="PTHR11846:SF0">
    <property type="entry name" value="ADENYLOSUCCINATE SYNTHETASE"/>
    <property type="match status" value="1"/>
</dbReference>
<protein>
    <recommendedName>
        <fullName evidence="8 10">Adenylosuccinate synthetase</fullName>
        <shortName evidence="8">AMPSase</shortName>
        <shortName evidence="8">AdSS</shortName>
        <ecNumber evidence="8 10">6.3.4.4</ecNumber>
    </recommendedName>
    <alternativeName>
        <fullName evidence="8">IMP--aspartate ligase</fullName>
    </alternativeName>
</protein>
<feature type="binding site" evidence="8">
    <location>
        <position position="43"/>
    </location>
    <ligand>
        <name>Mg(2+)</name>
        <dbReference type="ChEBI" id="CHEBI:18420"/>
    </ligand>
</feature>
<feature type="active site" evidence="9">
    <location>
        <position position="142"/>
    </location>
</feature>
<feature type="binding site" evidence="8">
    <location>
        <begin position="15"/>
        <end position="21"/>
    </location>
    <ligand>
        <name>GTP</name>
        <dbReference type="ChEBI" id="CHEBI:37565"/>
    </ligand>
</feature>
<evidence type="ECO:0000256" key="9">
    <source>
        <dbReference type="PROSITE-ProRule" id="PRU10134"/>
    </source>
</evidence>
<dbReference type="InterPro" id="IPR027417">
    <property type="entry name" value="P-loop_NTPase"/>
</dbReference>
<dbReference type="InterPro" id="IPR042110">
    <property type="entry name" value="Adenylosuccinate_synth_dom2"/>
</dbReference>
<feature type="binding site" description="in other chain" evidence="8">
    <location>
        <position position="131"/>
    </location>
    <ligand>
        <name>IMP</name>
        <dbReference type="ChEBI" id="CHEBI:58053"/>
        <note>ligand shared between dimeric partners</note>
    </ligand>
</feature>
<dbReference type="FunFam" id="1.10.300.10:FF:000001">
    <property type="entry name" value="Adenylosuccinate synthetase"/>
    <property type="match status" value="1"/>
</dbReference>
<dbReference type="AlphaFoldDB" id="A0A3A1Y1F5"/>
<dbReference type="InterPro" id="IPR001114">
    <property type="entry name" value="Adenylosuccinate_synthetase"/>
</dbReference>
<comment type="pathway">
    <text evidence="8 10">Purine metabolism; AMP biosynthesis via de novo pathway; AMP from IMP: step 1/2.</text>
</comment>
<dbReference type="InterPro" id="IPR033128">
    <property type="entry name" value="Adenylosuccin_syn_Lys_AS"/>
</dbReference>
<evidence type="ECO:0000256" key="1">
    <source>
        <dbReference type="ARBA" id="ARBA00011738"/>
    </source>
</evidence>
<evidence type="ECO:0000256" key="8">
    <source>
        <dbReference type="HAMAP-Rule" id="MF_00011"/>
    </source>
</evidence>
<dbReference type="Gene3D" id="3.40.440.10">
    <property type="entry name" value="Adenylosuccinate Synthetase, subunit A, domain 1"/>
    <property type="match status" value="1"/>
</dbReference>
<feature type="binding site" evidence="8">
    <location>
        <position position="16"/>
    </location>
    <ligand>
        <name>Mg(2+)</name>
        <dbReference type="ChEBI" id="CHEBI:18420"/>
    </ligand>
</feature>
<dbReference type="UniPathway" id="UPA00075">
    <property type="reaction ID" value="UER00335"/>
</dbReference>
<dbReference type="SMART" id="SM00788">
    <property type="entry name" value="Adenylsucc_synt"/>
    <property type="match status" value="1"/>
</dbReference>
<keyword evidence="12" id="KW-1185">Reference proteome</keyword>
<keyword evidence="8" id="KW-0963">Cytoplasm</keyword>